<protein>
    <submittedName>
        <fullName evidence="2">Uncharacterized protein</fullName>
    </submittedName>
</protein>
<sequence length="153" mass="17004">MWGGSHTELHPGHAMRCPSGSSSPKTRVGNPPPASLRPAGCGVDQKYFVKYTLTERGEDGNRTRYLEDMVSSLSPCSTPSQVWMVLLDLTGMVPSPDSILVLSWPRAFRLGCLSPWSEQHGKKERKKRESHGLVGHFWILMNVRTSQKEVNTG</sequence>
<feature type="region of interest" description="Disordered" evidence="1">
    <location>
        <begin position="1"/>
        <end position="39"/>
    </location>
</feature>
<dbReference type="AlphaFoldDB" id="A0A4Z2GHE9"/>
<evidence type="ECO:0000313" key="3">
    <source>
        <dbReference type="Proteomes" id="UP000314294"/>
    </source>
</evidence>
<gene>
    <name evidence="2" type="ORF">EYF80_036889</name>
</gene>
<name>A0A4Z2GHE9_9TELE</name>
<proteinExistence type="predicted"/>
<dbReference type="Proteomes" id="UP000314294">
    <property type="component" value="Unassembled WGS sequence"/>
</dbReference>
<evidence type="ECO:0000256" key="1">
    <source>
        <dbReference type="SAM" id="MobiDB-lite"/>
    </source>
</evidence>
<organism evidence="2 3">
    <name type="scientific">Liparis tanakae</name>
    <name type="common">Tanaka's snailfish</name>
    <dbReference type="NCBI Taxonomy" id="230148"/>
    <lineage>
        <taxon>Eukaryota</taxon>
        <taxon>Metazoa</taxon>
        <taxon>Chordata</taxon>
        <taxon>Craniata</taxon>
        <taxon>Vertebrata</taxon>
        <taxon>Euteleostomi</taxon>
        <taxon>Actinopterygii</taxon>
        <taxon>Neopterygii</taxon>
        <taxon>Teleostei</taxon>
        <taxon>Neoteleostei</taxon>
        <taxon>Acanthomorphata</taxon>
        <taxon>Eupercaria</taxon>
        <taxon>Perciformes</taxon>
        <taxon>Cottioidei</taxon>
        <taxon>Cottales</taxon>
        <taxon>Liparidae</taxon>
        <taxon>Liparis</taxon>
    </lineage>
</organism>
<accession>A0A4Z2GHE9</accession>
<keyword evidence="3" id="KW-1185">Reference proteome</keyword>
<reference evidence="2 3" key="1">
    <citation type="submission" date="2019-03" db="EMBL/GenBank/DDBJ databases">
        <title>First draft genome of Liparis tanakae, snailfish: a comprehensive survey of snailfish specific genes.</title>
        <authorList>
            <person name="Kim W."/>
            <person name="Song I."/>
            <person name="Jeong J.-H."/>
            <person name="Kim D."/>
            <person name="Kim S."/>
            <person name="Ryu S."/>
            <person name="Song J.Y."/>
            <person name="Lee S.K."/>
        </authorList>
    </citation>
    <scope>NUCLEOTIDE SEQUENCE [LARGE SCALE GENOMIC DNA]</scope>
    <source>
        <tissue evidence="2">Muscle</tissue>
    </source>
</reference>
<comment type="caution">
    <text evidence="2">The sequence shown here is derived from an EMBL/GenBank/DDBJ whole genome shotgun (WGS) entry which is preliminary data.</text>
</comment>
<evidence type="ECO:0000313" key="2">
    <source>
        <dbReference type="EMBL" id="TNN52876.1"/>
    </source>
</evidence>
<dbReference type="EMBL" id="SRLO01000533">
    <property type="protein sequence ID" value="TNN52876.1"/>
    <property type="molecule type" value="Genomic_DNA"/>
</dbReference>